<dbReference type="Pfam" id="PF02361">
    <property type="entry name" value="CbiQ"/>
    <property type="match status" value="1"/>
</dbReference>
<dbReference type="RefSeq" id="WP_091489584.1">
    <property type="nucleotide sequence ID" value="NZ_BJUX01000035.1"/>
</dbReference>
<dbReference type="InterPro" id="IPR051611">
    <property type="entry name" value="ECF_transporter_component"/>
</dbReference>
<evidence type="ECO:0000313" key="10">
    <source>
        <dbReference type="Proteomes" id="UP000321425"/>
    </source>
</evidence>
<reference evidence="7 10" key="2">
    <citation type="submission" date="2019-07" db="EMBL/GenBank/DDBJ databases">
        <title>Whole genome shotgun sequence of Alkalibacterium putridalgicola NBRC 103243.</title>
        <authorList>
            <person name="Hosoyama A."/>
            <person name="Uohara A."/>
            <person name="Ohji S."/>
            <person name="Ichikawa N."/>
        </authorList>
    </citation>
    <scope>NUCLEOTIDE SEQUENCE [LARGE SCALE GENOMIC DNA]</scope>
    <source>
        <strain evidence="7 10">NBRC 103243</strain>
    </source>
</reference>
<evidence type="ECO:0000256" key="1">
    <source>
        <dbReference type="ARBA" id="ARBA00004141"/>
    </source>
</evidence>
<evidence type="ECO:0000313" key="7">
    <source>
        <dbReference type="EMBL" id="GEK90153.1"/>
    </source>
</evidence>
<feature type="transmembrane region" description="Helical" evidence="6">
    <location>
        <begin position="23"/>
        <end position="56"/>
    </location>
</feature>
<dbReference type="OrthoDB" id="166227at2"/>
<keyword evidence="2" id="KW-1003">Cell membrane</keyword>
<keyword evidence="10" id="KW-1185">Reference proteome</keyword>
<gene>
    <name evidence="7" type="ORF">APU01nite_21920</name>
    <name evidence="8" type="ORF">SAMN04488100_1394</name>
</gene>
<dbReference type="Proteomes" id="UP000321425">
    <property type="component" value="Unassembled WGS sequence"/>
</dbReference>
<evidence type="ECO:0000256" key="3">
    <source>
        <dbReference type="ARBA" id="ARBA00022692"/>
    </source>
</evidence>
<evidence type="ECO:0000313" key="8">
    <source>
        <dbReference type="EMBL" id="SEM24463.1"/>
    </source>
</evidence>
<proteinExistence type="predicted"/>
<keyword evidence="5 6" id="KW-0472">Membrane</keyword>
<accession>A0A1H7WSJ5</accession>
<evidence type="ECO:0000256" key="6">
    <source>
        <dbReference type="SAM" id="Phobius"/>
    </source>
</evidence>
<feature type="transmembrane region" description="Helical" evidence="6">
    <location>
        <begin position="236"/>
        <end position="254"/>
    </location>
</feature>
<comment type="subcellular location">
    <subcellularLocation>
        <location evidence="1">Membrane</location>
        <topology evidence="1">Multi-pass membrane protein</topology>
    </subcellularLocation>
</comment>
<dbReference type="CDD" id="cd16914">
    <property type="entry name" value="EcfT"/>
    <property type="match status" value="1"/>
</dbReference>
<dbReference type="GO" id="GO:0005886">
    <property type="term" value="C:plasma membrane"/>
    <property type="evidence" value="ECO:0007669"/>
    <property type="project" value="UniProtKB-ARBA"/>
</dbReference>
<name>A0A1H7WSJ5_9LACT</name>
<evidence type="ECO:0000256" key="5">
    <source>
        <dbReference type="ARBA" id="ARBA00023136"/>
    </source>
</evidence>
<feature type="transmembrane region" description="Helical" evidence="6">
    <location>
        <begin position="103"/>
        <end position="126"/>
    </location>
</feature>
<sequence length="255" mass="28594">MNTMTLYVEKDSPVHRLDPLVKLLYVFASIALTYILPEPLFIAGVLFVTLLLLVIGKVFRNSLPILTLSMFLIFSLVIVQGFFHPDNVTELFSIGPLVFYEEGLYVALVLVLRVLVMIGSFSVLILTTSPDEMVERLIKKGMSPRIGHVILSVLQLIPQMRATTSKITDAQRSRGMETEGSMLTRIKAFFPLMGPVVLNSLNETKERSIALEMRGFGSSTKKTFLNEEKQYPYNKLLAGIIIAIVILGIVWRVMV</sequence>
<dbReference type="InterPro" id="IPR003339">
    <property type="entry name" value="ABC/ECF_trnsptr_transmembrane"/>
</dbReference>
<dbReference type="PANTHER" id="PTHR34857">
    <property type="entry name" value="SLL0384 PROTEIN"/>
    <property type="match status" value="1"/>
</dbReference>
<organism evidence="8 9">
    <name type="scientific">Alkalibacterium putridalgicola</name>
    <dbReference type="NCBI Taxonomy" id="426703"/>
    <lineage>
        <taxon>Bacteria</taxon>
        <taxon>Bacillati</taxon>
        <taxon>Bacillota</taxon>
        <taxon>Bacilli</taxon>
        <taxon>Lactobacillales</taxon>
        <taxon>Carnobacteriaceae</taxon>
        <taxon>Alkalibacterium</taxon>
    </lineage>
</organism>
<keyword evidence="4 6" id="KW-1133">Transmembrane helix</keyword>
<reference evidence="8 9" key="1">
    <citation type="submission" date="2016-10" db="EMBL/GenBank/DDBJ databases">
        <authorList>
            <person name="de Groot N.N."/>
        </authorList>
    </citation>
    <scope>NUCLEOTIDE SEQUENCE [LARGE SCALE GENOMIC DNA]</scope>
    <source>
        <strain evidence="8 9">DSM 19182</strain>
    </source>
</reference>
<dbReference type="EMBL" id="BJUX01000035">
    <property type="protein sequence ID" value="GEK90153.1"/>
    <property type="molecule type" value="Genomic_DNA"/>
</dbReference>
<feature type="transmembrane region" description="Helical" evidence="6">
    <location>
        <begin position="63"/>
        <end position="83"/>
    </location>
</feature>
<dbReference type="PANTHER" id="PTHR34857:SF2">
    <property type="entry name" value="SLL0384 PROTEIN"/>
    <property type="match status" value="1"/>
</dbReference>
<evidence type="ECO:0000256" key="4">
    <source>
        <dbReference type="ARBA" id="ARBA00022989"/>
    </source>
</evidence>
<dbReference type="STRING" id="426703.SAMN04488100_1394"/>
<dbReference type="AlphaFoldDB" id="A0A1H7WSJ5"/>
<protein>
    <submittedName>
        <fullName evidence="7">Cobalt ABC transporter permease</fullName>
    </submittedName>
    <submittedName>
        <fullName evidence="8">Energy-coupling factor transport system permease protein</fullName>
    </submittedName>
</protein>
<evidence type="ECO:0000313" key="9">
    <source>
        <dbReference type="Proteomes" id="UP000198548"/>
    </source>
</evidence>
<dbReference type="Proteomes" id="UP000198548">
    <property type="component" value="Unassembled WGS sequence"/>
</dbReference>
<dbReference type="EMBL" id="FOBL01000039">
    <property type="protein sequence ID" value="SEM24463.1"/>
    <property type="molecule type" value="Genomic_DNA"/>
</dbReference>
<keyword evidence="3 6" id="KW-0812">Transmembrane</keyword>
<evidence type="ECO:0000256" key="2">
    <source>
        <dbReference type="ARBA" id="ARBA00022475"/>
    </source>
</evidence>